<gene>
    <name evidence="3" type="ORF">J5474_06920</name>
</gene>
<accession>A0A940MP81</accession>
<proteinExistence type="predicted"/>
<reference evidence="3" key="1">
    <citation type="submission" date="2021-03" db="EMBL/GenBank/DDBJ databases">
        <title>Sagittula salina sp. nov. strain M10.9X isolated from the marine waste.</title>
        <authorList>
            <person name="Satari L."/>
            <person name="Molina-Menor E."/>
            <person name="Vidal-Verdu A."/>
            <person name="Pascual J."/>
            <person name="Pereto J."/>
            <person name="Porcar M."/>
        </authorList>
    </citation>
    <scope>NUCLEOTIDE SEQUENCE</scope>
    <source>
        <strain evidence="3">M10.9X</strain>
    </source>
</reference>
<dbReference type="PANTHER" id="PTHR19871:SF14">
    <property type="entry name" value="DUF4062 DOMAIN-CONTAINING PROTEIN"/>
    <property type="match status" value="1"/>
</dbReference>
<comment type="caution">
    <text evidence="3">The sequence shown here is derived from an EMBL/GenBank/DDBJ whole genome shotgun (WGS) entry which is preliminary data.</text>
</comment>
<evidence type="ECO:0000259" key="2">
    <source>
        <dbReference type="SMART" id="SM00382"/>
    </source>
</evidence>
<evidence type="ECO:0000256" key="1">
    <source>
        <dbReference type="SAM" id="MobiDB-lite"/>
    </source>
</evidence>
<dbReference type="InterPro" id="IPR003593">
    <property type="entry name" value="AAA+_ATPase"/>
</dbReference>
<dbReference type="SMART" id="SM00382">
    <property type="entry name" value="AAA"/>
    <property type="match status" value="2"/>
</dbReference>
<name>A0A940MP81_9RHOB</name>
<dbReference type="Gene3D" id="3.40.50.300">
    <property type="entry name" value="P-loop containing nucleotide triphosphate hydrolases"/>
    <property type="match status" value="2"/>
</dbReference>
<protein>
    <submittedName>
        <fullName evidence="3">ATP-binding protein</fullName>
    </submittedName>
</protein>
<feature type="domain" description="AAA+ ATPase" evidence="2">
    <location>
        <begin position="663"/>
        <end position="904"/>
    </location>
</feature>
<dbReference type="Pfam" id="PF13191">
    <property type="entry name" value="AAA_16"/>
    <property type="match status" value="1"/>
</dbReference>
<sequence>MMAPPQDAPDRDGPAIRAAALLAWYDPYSTGGKPRDPEETEDLTAIGRPVTRPPGAWSLHPLTRRRLLQRFDSRDDARALLAAQTDAPDIPVQRGIALLLAGPEAVTRAMTEADPQVLAGLVQARGWLDGVPALSDGLPGTETLTQSLQEARRSEPLRKLVGSHFSGRGDILDQLRQYIEAPGGEQDILFLYGPGGIGKSSVLAKFALDARQSGLLDAVVYLNLDRAVLRAEEPLTLLEDMLLQIRGQIAGAEDTLAPAIENVSHLLQQLTADTADTSLLESVMTFSGGRAWESVLDDTIRRLNALAVARPMLVMVDTFELAWNQGREVVSEIWRLGQRLAHDVPQLRIVAAGRVTEPGFTANAVPLQALEKTDVARILAEALGQDPDPALIDAVHDGTDGYPLMVRLTAIDIAQQGAEAFSDPEARARLVAQLRDRGRMAFLTGRVLNQITDPMVRRLASPGLALRRITVPAIHQILAGPCALPLAEIAKEALHQRGENPGGRSQTTREHLGAEALFARLAAQLDLVTPDDSDPGGPALVHRRDVRALMLPPLRQHEAARAREIDDRAVAFYAGQPGRRARAEEIYHRLWRGDTPEVLSDRWSGAAAPYLADALPELPDPARDWLARHLGDRAGLEQFHDGPFAGRDAALDRIARHIAAPGPQPPLQVCGPGGVGKSTLVAQAVRTAQVAGDAAASVYLDLSLLPPETLRQFLPTLLVQAGEALPESAPGQRQSILDLASAIMDGVPPPPDFDAVLPQADAPTLIVLDNLEALDRMADADLAARIAADLSALALGAARLRLIGVGRHPLPGLHGPTLTLGGLGPTEVAALVQKIAGDTPSDAVLDAIVATTGGRPQMVRLLAHSLAGPGRDAVLRGLEQGTTDPEEAVIRSRLLFHRILDGIKDPTLHAIAAHCLVLRLLDADLLLHVLGPALDLALDPAQAPPLMRALRDLTRLVTDTPKGDDLTLQVFGDVRRILLPEVREADPQATARIDSAAVTWFAARKGLPDRAEELYHRLWRGDDATTLDARWNPDCADLLTAVLPELPPRAQGWLSAKLGTGVTSETAFALDQPEWEAARARMARQLLAKGAPAEALDTIRQRHTRLPGSVLYDLEAEILLALGRAEDADRVLQSGLASLDDAPDPHRRCEMLLFTSLFRERRRAFSQAAEIAARAAEQAAAIGDDELHLRAISALLRLYRKTRARPGPPRDALVLQAMKLVFSPPEDPGTEPGAPRTVRPFVAGNPALARGLAAELGAEAPELLELGLGPGMAFSAGDSNTGALIEAVTDRLLTVTAADIGNTLRKALADGPEATMRLVPELLGRARDSNALDQVAKPLSWVLAADVDQRIGAVPSRSMMERHTGLDLGPVQKK</sequence>
<dbReference type="EMBL" id="JAGISH010000003">
    <property type="protein sequence ID" value="MBP0482221.1"/>
    <property type="molecule type" value="Genomic_DNA"/>
</dbReference>
<dbReference type="InterPro" id="IPR041664">
    <property type="entry name" value="AAA_16"/>
</dbReference>
<dbReference type="RefSeq" id="WP_209360083.1">
    <property type="nucleotide sequence ID" value="NZ_JAGISH010000003.1"/>
</dbReference>
<dbReference type="PANTHER" id="PTHR19871">
    <property type="entry name" value="BETA TRANSDUCIN-RELATED PROTEIN"/>
    <property type="match status" value="1"/>
</dbReference>
<feature type="domain" description="AAA+ ATPase" evidence="2">
    <location>
        <begin position="185"/>
        <end position="446"/>
    </location>
</feature>
<feature type="region of interest" description="Disordered" evidence="1">
    <location>
        <begin position="27"/>
        <end position="57"/>
    </location>
</feature>
<dbReference type="GO" id="GO:0005524">
    <property type="term" value="F:ATP binding"/>
    <property type="evidence" value="ECO:0007669"/>
    <property type="project" value="UniProtKB-KW"/>
</dbReference>
<organism evidence="3 4">
    <name type="scientific">Sagittula salina</name>
    <dbReference type="NCBI Taxonomy" id="2820268"/>
    <lineage>
        <taxon>Bacteria</taxon>
        <taxon>Pseudomonadati</taxon>
        <taxon>Pseudomonadota</taxon>
        <taxon>Alphaproteobacteria</taxon>
        <taxon>Rhodobacterales</taxon>
        <taxon>Roseobacteraceae</taxon>
        <taxon>Sagittula</taxon>
    </lineage>
</organism>
<keyword evidence="3" id="KW-0067">ATP-binding</keyword>
<evidence type="ECO:0000313" key="3">
    <source>
        <dbReference type="EMBL" id="MBP0482221.1"/>
    </source>
</evidence>
<dbReference type="InterPro" id="IPR027417">
    <property type="entry name" value="P-loop_NTPase"/>
</dbReference>
<evidence type="ECO:0000313" key="4">
    <source>
        <dbReference type="Proteomes" id="UP000675940"/>
    </source>
</evidence>
<dbReference type="Proteomes" id="UP000675940">
    <property type="component" value="Unassembled WGS sequence"/>
</dbReference>
<keyword evidence="3" id="KW-0547">Nucleotide-binding</keyword>
<dbReference type="InterPro" id="IPR052752">
    <property type="entry name" value="NACHT-WD_repeat"/>
</dbReference>
<dbReference type="SUPFAM" id="SSF52540">
    <property type="entry name" value="P-loop containing nucleoside triphosphate hydrolases"/>
    <property type="match status" value="2"/>
</dbReference>
<keyword evidence="4" id="KW-1185">Reference proteome</keyword>